<dbReference type="AlphaFoldDB" id="A0A8T0HR05"/>
<dbReference type="EMBL" id="CM026426">
    <property type="protein sequence ID" value="KAG0573227.1"/>
    <property type="molecule type" value="Genomic_DNA"/>
</dbReference>
<sequence>MASWEIFFCGDVLTQLLSQLSRRPTAWDEDWNGGEAVTQKTIAVIQDIENFRLASPLWRDIIDDSLEWALIRLSRWDYGNEVGPVWEEYNDYIVNRFFLSWETFNTTWTMATSIADPCIRMDPVGWLTKLELSILRSHLWDPSNVRINVAEGATRRHAHDIWVSPHHRC</sequence>
<evidence type="ECO:0000313" key="1">
    <source>
        <dbReference type="EMBL" id="KAG0573227.1"/>
    </source>
</evidence>
<accession>A0A8T0HR05</accession>
<evidence type="ECO:0000313" key="2">
    <source>
        <dbReference type="Proteomes" id="UP000822688"/>
    </source>
</evidence>
<name>A0A8T0HR05_CERPU</name>
<dbReference type="EMBL" id="CM026426">
    <property type="protein sequence ID" value="KAG0573228.1"/>
    <property type="molecule type" value="Genomic_DNA"/>
</dbReference>
<protein>
    <submittedName>
        <fullName evidence="1">Uncharacterized protein</fullName>
    </submittedName>
</protein>
<keyword evidence="2" id="KW-1185">Reference proteome</keyword>
<reference evidence="1" key="1">
    <citation type="submission" date="2020-06" db="EMBL/GenBank/DDBJ databases">
        <title>WGS assembly of Ceratodon purpureus strain R40.</title>
        <authorList>
            <person name="Carey S.B."/>
            <person name="Jenkins J."/>
            <person name="Shu S."/>
            <person name="Lovell J.T."/>
            <person name="Sreedasyam A."/>
            <person name="Maumus F."/>
            <person name="Tiley G.P."/>
            <person name="Fernandez-Pozo N."/>
            <person name="Barry K."/>
            <person name="Chen C."/>
            <person name="Wang M."/>
            <person name="Lipzen A."/>
            <person name="Daum C."/>
            <person name="Saski C.A."/>
            <person name="Payton A.C."/>
            <person name="Mcbreen J.C."/>
            <person name="Conrad R.E."/>
            <person name="Kollar L.M."/>
            <person name="Olsson S."/>
            <person name="Huttunen S."/>
            <person name="Landis J.B."/>
            <person name="Wickett N.J."/>
            <person name="Johnson M.G."/>
            <person name="Rensing S.A."/>
            <person name="Grimwood J."/>
            <person name="Schmutz J."/>
            <person name="Mcdaniel S.F."/>
        </authorList>
    </citation>
    <scope>NUCLEOTIDE SEQUENCE</scope>
    <source>
        <strain evidence="1">R40</strain>
    </source>
</reference>
<organism evidence="1 2">
    <name type="scientific">Ceratodon purpureus</name>
    <name type="common">Fire moss</name>
    <name type="synonym">Dicranum purpureum</name>
    <dbReference type="NCBI Taxonomy" id="3225"/>
    <lineage>
        <taxon>Eukaryota</taxon>
        <taxon>Viridiplantae</taxon>
        <taxon>Streptophyta</taxon>
        <taxon>Embryophyta</taxon>
        <taxon>Bryophyta</taxon>
        <taxon>Bryophytina</taxon>
        <taxon>Bryopsida</taxon>
        <taxon>Dicranidae</taxon>
        <taxon>Pseudoditrichales</taxon>
        <taxon>Ditrichaceae</taxon>
        <taxon>Ceratodon</taxon>
    </lineage>
</organism>
<proteinExistence type="predicted"/>
<dbReference type="Proteomes" id="UP000822688">
    <property type="component" value="Chromosome V"/>
</dbReference>
<comment type="caution">
    <text evidence="1">The sequence shown here is derived from an EMBL/GenBank/DDBJ whole genome shotgun (WGS) entry which is preliminary data.</text>
</comment>
<gene>
    <name evidence="1" type="ORF">KC19_VG159900</name>
</gene>